<keyword evidence="3" id="KW-1185">Reference proteome</keyword>
<proteinExistence type="predicted"/>
<protein>
    <recommendedName>
        <fullName evidence="1">DUF397 domain-containing protein</fullName>
    </recommendedName>
</protein>
<feature type="domain" description="DUF397" evidence="1">
    <location>
        <begin position="11"/>
        <end position="57"/>
    </location>
</feature>
<name>A0A8J4E9Q0_9ACTN</name>
<organism evidence="2 3">
    <name type="scientific">Virgisporangium ochraceum</name>
    <dbReference type="NCBI Taxonomy" id="65505"/>
    <lineage>
        <taxon>Bacteria</taxon>
        <taxon>Bacillati</taxon>
        <taxon>Actinomycetota</taxon>
        <taxon>Actinomycetes</taxon>
        <taxon>Micromonosporales</taxon>
        <taxon>Micromonosporaceae</taxon>
        <taxon>Virgisporangium</taxon>
    </lineage>
</organism>
<dbReference type="AlphaFoldDB" id="A0A8J4E9Q0"/>
<dbReference type="Proteomes" id="UP000635606">
    <property type="component" value="Unassembled WGS sequence"/>
</dbReference>
<gene>
    <name evidence="2" type="ORF">Voc01_014700</name>
</gene>
<comment type="caution">
    <text evidence="2">The sequence shown here is derived from an EMBL/GenBank/DDBJ whole genome shotgun (WGS) entry which is preliminary data.</text>
</comment>
<sequence length="66" mass="6726">MATTNSVFKASTRCTGGACVEVAVSTSAIIVRDGKDRQGSVLSFGPVEWRSFLDAVKSGSVGSADG</sequence>
<dbReference type="EMBL" id="BOPH01000018">
    <property type="protein sequence ID" value="GIJ66553.1"/>
    <property type="molecule type" value="Genomic_DNA"/>
</dbReference>
<reference evidence="2" key="1">
    <citation type="submission" date="2021-01" db="EMBL/GenBank/DDBJ databases">
        <title>Whole genome shotgun sequence of Virgisporangium ochraceum NBRC 16418.</title>
        <authorList>
            <person name="Komaki H."/>
            <person name="Tamura T."/>
        </authorList>
    </citation>
    <scope>NUCLEOTIDE SEQUENCE</scope>
    <source>
        <strain evidence="2">NBRC 16418</strain>
    </source>
</reference>
<evidence type="ECO:0000313" key="3">
    <source>
        <dbReference type="Proteomes" id="UP000635606"/>
    </source>
</evidence>
<dbReference type="InterPro" id="IPR007278">
    <property type="entry name" value="DUF397"/>
</dbReference>
<accession>A0A8J4E9Q0</accession>
<evidence type="ECO:0000259" key="1">
    <source>
        <dbReference type="Pfam" id="PF04149"/>
    </source>
</evidence>
<evidence type="ECO:0000313" key="2">
    <source>
        <dbReference type="EMBL" id="GIJ66553.1"/>
    </source>
</evidence>
<dbReference type="Pfam" id="PF04149">
    <property type="entry name" value="DUF397"/>
    <property type="match status" value="1"/>
</dbReference>